<dbReference type="Proteomes" id="UP000238413">
    <property type="component" value="Chromosome"/>
</dbReference>
<feature type="compositionally biased region" description="Low complexity" evidence="1">
    <location>
        <begin position="9"/>
        <end position="21"/>
    </location>
</feature>
<feature type="region of interest" description="Disordered" evidence="1">
    <location>
        <begin position="1"/>
        <end position="62"/>
    </location>
</feature>
<evidence type="ECO:0000313" key="3">
    <source>
        <dbReference type="Proteomes" id="UP000238413"/>
    </source>
</evidence>
<evidence type="ECO:0000313" key="2">
    <source>
        <dbReference type="EMBL" id="AVH57252.1"/>
    </source>
</evidence>
<dbReference type="EMBL" id="CP026652">
    <property type="protein sequence ID" value="AVH57252.1"/>
    <property type="molecule type" value="Genomic_DNA"/>
</dbReference>
<sequence>MSVSPFPLTGTGRSRTGTCRSDLADSTAAGRRTGEIHRPVRGDMLGDSGRTKRDTGVRDDRG</sequence>
<organism evidence="2 3">
    <name type="scientific">Streptomyces dengpaensis</name>
    <dbReference type="NCBI Taxonomy" id="2049881"/>
    <lineage>
        <taxon>Bacteria</taxon>
        <taxon>Bacillati</taxon>
        <taxon>Actinomycetota</taxon>
        <taxon>Actinomycetes</taxon>
        <taxon>Kitasatosporales</taxon>
        <taxon>Streptomycetaceae</taxon>
        <taxon>Streptomyces</taxon>
    </lineage>
</organism>
<feature type="compositionally biased region" description="Basic and acidic residues" evidence="1">
    <location>
        <begin position="49"/>
        <end position="62"/>
    </location>
</feature>
<name>A0ABM6SRB6_9ACTN</name>
<gene>
    <name evidence="2" type="ORF">C4B68_17365</name>
</gene>
<accession>A0ABM6SRB6</accession>
<proteinExistence type="predicted"/>
<reference evidence="2 3" key="1">
    <citation type="submission" date="2018-02" db="EMBL/GenBank/DDBJ databases">
        <title>Complete genome sequence of Streptomyces dengpaensis, the producer of angucyclines.</title>
        <authorList>
            <person name="Yumei L."/>
        </authorList>
    </citation>
    <scope>NUCLEOTIDE SEQUENCE [LARGE SCALE GENOMIC DNA]</scope>
    <source>
        <strain evidence="2 3">XZHG99</strain>
    </source>
</reference>
<feature type="compositionally biased region" description="Basic and acidic residues" evidence="1">
    <location>
        <begin position="32"/>
        <end position="41"/>
    </location>
</feature>
<keyword evidence="3" id="KW-1185">Reference proteome</keyword>
<protein>
    <submittedName>
        <fullName evidence="2">Uncharacterized protein</fullName>
    </submittedName>
</protein>
<evidence type="ECO:0000256" key="1">
    <source>
        <dbReference type="SAM" id="MobiDB-lite"/>
    </source>
</evidence>